<evidence type="ECO:0000256" key="2">
    <source>
        <dbReference type="ARBA" id="ARBA00022729"/>
    </source>
</evidence>
<organism evidence="3 4">
    <name type="scientific">Natronococcus pandeyae</name>
    <dbReference type="NCBI Taxonomy" id="2055836"/>
    <lineage>
        <taxon>Archaea</taxon>
        <taxon>Methanobacteriati</taxon>
        <taxon>Methanobacteriota</taxon>
        <taxon>Stenosarchaea group</taxon>
        <taxon>Halobacteria</taxon>
        <taxon>Halobacteriales</taxon>
        <taxon>Natrialbaceae</taxon>
        <taxon>Natronococcus</taxon>
    </lineage>
</organism>
<dbReference type="PANTHER" id="PTHR30006:SF15">
    <property type="entry name" value="IRON-UTILIZATION PERIPLASMIC PROTEIN"/>
    <property type="match status" value="1"/>
</dbReference>
<accession>A0A8J8Q3S1</accession>
<dbReference type="InterPro" id="IPR006311">
    <property type="entry name" value="TAT_signal"/>
</dbReference>
<dbReference type="AlphaFoldDB" id="A0A8J8Q3S1"/>
<dbReference type="Gene3D" id="3.40.190.10">
    <property type="entry name" value="Periplasmic binding protein-like II"/>
    <property type="match status" value="2"/>
</dbReference>
<sequence>MQQRDTERNGCSTIGRRRFLATTGAAVAGTAGLAGCLGNDGDGLTIYSGRSEDQIEPIFREVEEQLDVAIEDRYGDSAGMVGQIVEEGEDSPADLFYTQDSGTLGQLKEAGRTAELPDDVLETVPESYRDPDGTWTGVSGRTRSVAYNTDEWEAEDLPDDIFEYAEDDRFEDELGWRTDSGSFLSFIRAMMIEYGEDETREWIEGLQELGINGYEGGSTTPQAVADGEISVGLVNHYYVGRLIEDEEDAPINVTFTDGDVGSLFNVSGVAPVDTADDLDLAQEFVEAVLSEEIQELFVELNAEYAVIEDVEYVGDLPQLDELNPPTFDLNDLADVEPAQDLLRDTGVL</sequence>
<proteinExistence type="inferred from homology"/>
<protein>
    <submittedName>
        <fullName evidence="3">Iron ABC transporter substrate-binding protein</fullName>
    </submittedName>
</protein>
<dbReference type="Proteomes" id="UP000766904">
    <property type="component" value="Unassembled WGS sequence"/>
</dbReference>
<keyword evidence="2" id="KW-0732">Signal</keyword>
<dbReference type="RefSeq" id="WP_148856829.1">
    <property type="nucleotide sequence ID" value="NZ_PHNJ01000002.1"/>
</dbReference>
<name>A0A8J8Q3S1_9EURY</name>
<dbReference type="PROSITE" id="PS51318">
    <property type="entry name" value="TAT"/>
    <property type="match status" value="1"/>
</dbReference>
<dbReference type="PIRSF" id="PIRSF002825">
    <property type="entry name" value="CfbpA"/>
    <property type="match status" value="1"/>
</dbReference>
<dbReference type="PANTHER" id="PTHR30006">
    <property type="entry name" value="THIAMINE-BINDING PERIPLASMIC PROTEIN-RELATED"/>
    <property type="match status" value="1"/>
</dbReference>
<dbReference type="Pfam" id="PF13343">
    <property type="entry name" value="SBP_bac_6"/>
    <property type="match status" value="1"/>
</dbReference>
<evidence type="ECO:0000256" key="1">
    <source>
        <dbReference type="ARBA" id="ARBA00008520"/>
    </source>
</evidence>
<dbReference type="InterPro" id="IPR026045">
    <property type="entry name" value="Ferric-bd"/>
</dbReference>
<dbReference type="OrthoDB" id="305188at2157"/>
<evidence type="ECO:0000313" key="4">
    <source>
        <dbReference type="Proteomes" id="UP000766904"/>
    </source>
</evidence>
<reference evidence="3" key="1">
    <citation type="submission" date="2017-11" db="EMBL/GenBank/DDBJ databases">
        <authorList>
            <person name="Kajale S.C."/>
            <person name="Sharma A."/>
        </authorList>
    </citation>
    <scope>NUCLEOTIDE SEQUENCE</scope>
    <source>
        <strain evidence="3">LS1_42</strain>
    </source>
</reference>
<evidence type="ECO:0000313" key="3">
    <source>
        <dbReference type="EMBL" id="TYL39695.1"/>
    </source>
</evidence>
<gene>
    <name evidence="3" type="ORF">CV102_05260</name>
</gene>
<comment type="similarity">
    <text evidence="1">Belongs to the bacterial solute-binding protein 1 family.</text>
</comment>
<dbReference type="EMBL" id="PHNJ01000002">
    <property type="protein sequence ID" value="TYL39695.1"/>
    <property type="molecule type" value="Genomic_DNA"/>
</dbReference>
<comment type="caution">
    <text evidence="3">The sequence shown here is derived from an EMBL/GenBank/DDBJ whole genome shotgun (WGS) entry which is preliminary data.</text>
</comment>
<dbReference type="SUPFAM" id="SSF53850">
    <property type="entry name" value="Periplasmic binding protein-like II"/>
    <property type="match status" value="1"/>
</dbReference>
<keyword evidence="4" id="KW-1185">Reference proteome</keyword>